<accession>A0A0J9QYN3</accession>
<evidence type="ECO:0000256" key="1">
    <source>
        <dbReference type="SAM" id="MobiDB-lite"/>
    </source>
</evidence>
<dbReference type="Proteomes" id="UP000035880">
    <property type="component" value="Chromosome 2L"/>
</dbReference>
<feature type="transmembrane region" description="Helical" evidence="2">
    <location>
        <begin position="31"/>
        <end position="49"/>
    </location>
</feature>
<dbReference type="EMBL" id="CM002910">
    <property type="protein sequence ID" value="KMY89212.1"/>
    <property type="molecule type" value="Genomic_DNA"/>
</dbReference>
<sequence length="231" mass="25452">MVSAKTIIATGVLNTLGISFFVDQPKDRCSAAPPVGKYIFLLAILLLFWDSDMIPRKLKPFSPRIFACGDLLFTIFFTELILLVGWCGFERMTYRFVFSVCSGKRGCNYGLMTFCSILGAVGSLCIVLEVLAPRKMKNLVGQNSGGLLIPQDAGPVFKCIHDVQTFVWGAIYFSQLTREERILSVHAFEAQLRYKKGQDGQPGEPAVQVSGNQMDAGKSAPEPEIVQELSP</sequence>
<dbReference type="Bgee" id="FBgn0194962">
    <property type="expression patterns" value="Expressed in male reproductive system and 2 other cell types or tissues"/>
</dbReference>
<organism evidence="3">
    <name type="scientific">Drosophila simulans</name>
    <name type="common">Fruit fly</name>
    <dbReference type="NCBI Taxonomy" id="7240"/>
    <lineage>
        <taxon>Eukaryota</taxon>
        <taxon>Metazoa</taxon>
        <taxon>Ecdysozoa</taxon>
        <taxon>Arthropoda</taxon>
        <taxon>Hexapoda</taxon>
        <taxon>Insecta</taxon>
        <taxon>Pterygota</taxon>
        <taxon>Neoptera</taxon>
        <taxon>Endopterygota</taxon>
        <taxon>Diptera</taxon>
        <taxon>Brachycera</taxon>
        <taxon>Muscomorpha</taxon>
        <taxon>Ephydroidea</taxon>
        <taxon>Drosophilidae</taxon>
        <taxon>Drosophila</taxon>
        <taxon>Sophophora</taxon>
    </lineage>
</organism>
<keyword evidence="2" id="KW-1133">Transmembrane helix</keyword>
<feature type="transmembrane region" description="Helical" evidence="2">
    <location>
        <begin position="109"/>
        <end position="132"/>
    </location>
</feature>
<dbReference type="AlphaFoldDB" id="A0A0J9QYN3"/>
<dbReference type="InterPro" id="IPR032145">
    <property type="entry name" value="DUF4818"/>
</dbReference>
<dbReference type="OrthoDB" id="7847791at2759"/>
<keyword evidence="2" id="KW-0812">Transmembrane</keyword>
<reference evidence="3" key="1">
    <citation type="journal article" date="2013" name="Genome Res.">
        <title>A second-generation assembly of the Drosophila simulans genome provides new insights into patterns of lineage-specific divergence.</title>
        <authorList>
            <person name="Hu T.T."/>
            <person name="Eisen M.B."/>
            <person name="Thornton K.R."/>
            <person name="Andolfatto P."/>
        </authorList>
    </citation>
    <scope>NUCLEOTIDE SEQUENCE [LARGE SCALE GENOMIC DNA]</scope>
    <source>
        <strain evidence="3">W501</strain>
    </source>
</reference>
<evidence type="ECO:0000256" key="2">
    <source>
        <dbReference type="SAM" id="Phobius"/>
    </source>
</evidence>
<name>A0A0J9QYN3_DROSI</name>
<gene>
    <name evidence="3" type="primary">Dsim\GD23584</name>
    <name evidence="3" type="ORF">Dsimw501_GD23584</name>
</gene>
<reference evidence="3" key="2">
    <citation type="submission" date="2014-06" db="EMBL/GenBank/DDBJ databases">
        <authorList>
            <person name="Hu T."/>
            <person name="Eisen M.B."/>
            <person name="Thornton K.R."/>
            <person name="Andolfatto P."/>
        </authorList>
    </citation>
    <scope>NUCLEOTIDE SEQUENCE</scope>
    <source>
        <strain evidence="3">W501</strain>
    </source>
</reference>
<feature type="region of interest" description="Disordered" evidence="1">
    <location>
        <begin position="196"/>
        <end position="231"/>
    </location>
</feature>
<evidence type="ECO:0000313" key="3">
    <source>
        <dbReference type="EMBL" id="KMY89212.1"/>
    </source>
</evidence>
<dbReference type="KEGG" id="dsi:Dsimw501_GD23584"/>
<proteinExistence type="predicted"/>
<reference evidence="3" key="3">
    <citation type="submission" date="2015-04" db="EMBL/GenBank/DDBJ databases">
        <authorList>
            <consortium name="FlyBase"/>
        </authorList>
    </citation>
    <scope>NUCLEOTIDE SEQUENCE</scope>
    <source>
        <strain evidence="3">W501</strain>
    </source>
</reference>
<keyword evidence="2" id="KW-0472">Membrane</keyword>
<feature type="transmembrane region" description="Helical" evidence="2">
    <location>
        <begin position="70"/>
        <end position="89"/>
    </location>
</feature>
<dbReference type="Pfam" id="PF16089">
    <property type="entry name" value="DUF4818"/>
    <property type="match status" value="1"/>
</dbReference>
<protein>
    <submittedName>
        <fullName evidence="3">Uncharacterized protein</fullName>
    </submittedName>
</protein>